<proteinExistence type="inferred from homology"/>
<dbReference type="InterPro" id="IPR012951">
    <property type="entry name" value="BBE"/>
</dbReference>
<dbReference type="Proteomes" id="UP000325081">
    <property type="component" value="Unassembled WGS sequence"/>
</dbReference>
<reference evidence="14" key="1">
    <citation type="journal article" date="2019" name="Curr. Biol.">
        <title>Genome Sequence of Striga asiatica Provides Insight into the Evolution of Plant Parasitism.</title>
        <authorList>
            <person name="Yoshida S."/>
            <person name="Kim S."/>
            <person name="Wafula E.K."/>
            <person name="Tanskanen J."/>
            <person name="Kim Y.M."/>
            <person name="Honaas L."/>
            <person name="Yang Z."/>
            <person name="Spallek T."/>
            <person name="Conn C.E."/>
            <person name="Ichihashi Y."/>
            <person name="Cheong K."/>
            <person name="Cui S."/>
            <person name="Der J.P."/>
            <person name="Gundlach H."/>
            <person name="Jiao Y."/>
            <person name="Hori C."/>
            <person name="Ishida J.K."/>
            <person name="Kasahara H."/>
            <person name="Kiba T."/>
            <person name="Kim M.S."/>
            <person name="Koo N."/>
            <person name="Laohavisit A."/>
            <person name="Lee Y.H."/>
            <person name="Lumba S."/>
            <person name="McCourt P."/>
            <person name="Mortimer J.C."/>
            <person name="Mutuku J.M."/>
            <person name="Nomura T."/>
            <person name="Sasaki-Sekimoto Y."/>
            <person name="Seto Y."/>
            <person name="Wang Y."/>
            <person name="Wakatake T."/>
            <person name="Sakakibara H."/>
            <person name="Demura T."/>
            <person name="Yamaguchi S."/>
            <person name="Yoneyama K."/>
            <person name="Manabe R.I."/>
            <person name="Nelson D.C."/>
            <person name="Schulman A.H."/>
            <person name="Timko M.P."/>
            <person name="dePamphilis C.W."/>
            <person name="Choi D."/>
            <person name="Shirasu K."/>
        </authorList>
    </citation>
    <scope>NUCLEOTIDE SEQUENCE [LARGE SCALE GENOMIC DNA]</scope>
    <source>
        <strain evidence="14">cv. UVA1</strain>
    </source>
</reference>
<evidence type="ECO:0000259" key="11">
    <source>
        <dbReference type="Pfam" id="PF01565"/>
    </source>
</evidence>
<dbReference type="FunFam" id="3.30.43.10:FF:000004">
    <property type="entry name" value="Berberine bridge enzyme-like 15"/>
    <property type="match status" value="1"/>
</dbReference>
<evidence type="ECO:0000256" key="5">
    <source>
        <dbReference type="ARBA" id="ARBA00022630"/>
    </source>
</evidence>
<dbReference type="InterPro" id="IPR016169">
    <property type="entry name" value="FAD-bd_PCMH_sub2"/>
</dbReference>
<evidence type="ECO:0000256" key="9">
    <source>
        <dbReference type="ARBA" id="ARBA00023180"/>
    </source>
</evidence>
<dbReference type="SUPFAM" id="SSF56176">
    <property type="entry name" value="FAD-binding/transporter-associated domain-like"/>
    <property type="match status" value="1"/>
</dbReference>
<evidence type="ECO:0000256" key="1">
    <source>
        <dbReference type="ARBA" id="ARBA00001974"/>
    </source>
</evidence>
<comment type="caution">
    <text evidence="13">The sequence shown here is derived from an EMBL/GenBank/DDBJ whole genome shotgun (WGS) entry which is preliminary data.</text>
</comment>
<keyword evidence="4" id="KW-0017">Alkaloid metabolism</keyword>
<evidence type="ECO:0000256" key="10">
    <source>
        <dbReference type="SAM" id="SignalP"/>
    </source>
</evidence>
<evidence type="ECO:0000256" key="8">
    <source>
        <dbReference type="ARBA" id="ARBA00023157"/>
    </source>
</evidence>
<comment type="cofactor">
    <cofactor evidence="1">
        <name>FAD</name>
        <dbReference type="ChEBI" id="CHEBI:57692"/>
    </cofactor>
</comment>
<feature type="domain" description="FAD linked oxidase N-terminal" evidence="11">
    <location>
        <begin position="83"/>
        <end position="161"/>
    </location>
</feature>
<feature type="signal peptide" evidence="10">
    <location>
        <begin position="1"/>
        <end position="23"/>
    </location>
</feature>
<protein>
    <submittedName>
        <fullName evidence="13">FAD-binding Berberine family protein</fullName>
    </submittedName>
</protein>
<dbReference type="GO" id="GO:0016491">
    <property type="term" value="F:oxidoreductase activity"/>
    <property type="evidence" value="ECO:0007669"/>
    <property type="project" value="InterPro"/>
</dbReference>
<keyword evidence="5" id="KW-0285">Flavoprotein</keyword>
<keyword evidence="14" id="KW-1185">Reference proteome</keyword>
<dbReference type="Gene3D" id="3.40.462.20">
    <property type="match status" value="1"/>
</dbReference>
<dbReference type="Gene3D" id="3.30.465.10">
    <property type="match status" value="1"/>
</dbReference>
<dbReference type="InterPro" id="IPR006094">
    <property type="entry name" value="Oxid_FAD_bind_N"/>
</dbReference>
<evidence type="ECO:0000259" key="12">
    <source>
        <dbReference type="Pfam" id="PF08031"/>
    </source>
</evidence>
<feature type="domain" description="Berberine/berberine-like" evidence="12">
    <location>
        <begin position="362"/>
        <end position="419"/>
    </location>
</feature>
<dbReference type="EMBL" id="BKCP01005217">
    <property type="protein sequence ID" value="GER36802.1"/>
    <property type="molecule type" value="Genomic_DNA"/>
</dbReference>
<dbReference type="InterPro" id="IPR016167">
    <property type="entry name" value="FAD-bd_PCMH_sub1"/>
</dbReference>
<sequence length="425" mass="48310">MKTSSSIAIFSLLFSLTFSISWASSSPHNAPPHEAFVGCLRTRSDPSNPILPNLYTRTNSSYQPVLEAYIRNLRFNESTTLKPRLILTATHVSHIQLAVVCAKSHGLEMRIRSGGHDYEGISYRSTNNPNFFVLDMFNLRSVNVSTGDESAWIESGATLGENFTNLVDRYQRVMAGALPEDLFLRLTLDVANRTNRATFTAMFLGSSDELLRVVRQELPELGLTQADCLKMRWIDSVLFWTNFPIGTPTNALLIRVPQTLNRLKRKSDYLQKPIPKLGLESIFGKMLELQYPSLVFNPYGGKMAEISPLAKPFPHRAGNIAKFQYALNWDEAGEEAERRYLGSITELYDHMTPYVSKDPRGAFFNYRDLDIGVNDNGKNSYREGAVYGVKYFRANFNRLVKIKTRVDPDNFFRHEQSIPVLPWKK</sequence>
<evidence type="ECO:0000313" key="14">
    <source>
        <dbReference type="Proteomes" id="UP000325081"/>
    </source>
</evidence>
<keyword evidence="8" id="KW-1015">Disulfide bond</keyword>
<gene>
    <name evidence="13" type="ORF">STAS_13179</name>
</gene>
<comment type="similarity">
    <text evidence="3">Belongs to the oxygen-dependent FAD-linked oxidoreductase family.</text>
</comment>
<evidence type="ECO:0000256" key="6">
    <source>
        <dbReference type="ARBA" id="ARBA00022729"/>
    </source>
</evidence>
<dbReference type="AlphaFoldDB" id="A0A5A7PWA7"/>
<dbReference type="GO" id="GO:0050660">
    <property type="term" value="F:flavin adenine dinucleotide binding"/>
    <property type="evidence" value="ECO:0007669"/>
    <property type="project" value="InterPro"/>
</dbReference>
<dbReference type="PANTHER" id="PTHR32448">
    <property type="entry name" value="OS08G0158400 PROTEIN"/>
    <property type="match status" value="1"/>
</dbReference>
<keyword evidence="6 10" id="KW-0732">Signal</keyword>
<comment type="pathway">
    <text evidence="2">Alkaloid biosynthesis.</text>
</comment>
<dbReference type="Pfam" id="PF01565">
    <property type="entry name" value="FAD_binding_4"/>
    <property type="match status" value="1"/>
</dbReference>
<keyword evidence="9" id="KW-0325">Glycoprotein</keyword>
<evidence type="ECO:0000256" key="3">
    <source>
        <dbReference type="ARBA" id="ARBA00005466"/>
    </source>
</evidence>
<evidence type="ECO:0000313" key="13">
    <source>
        <dbReference type="EMBL" id="GER36802.1"/>
    </source>
</evidence>
<accession>A0A5A7PWA7</accession>
<feature type="chain" id="PRO_5023028806" evidence="10">
    <location>
        <begin position="24"/>
        <end position="425"/>
    </location>
</feature>
<dbReference type="InterPro" id="IPR036318">
    <property type="entry name" value="FAD-bd_PCMH-like_sf"/>
</dbReference>
<keyword evidence="7" id="KW-0274">FAD</keyword>
<evidence type="ECO:0000256" key="4">
    <source>
        <dbReference type="ARBA" id="ARBA00022589"/>
    </source>
</evidence>
<dbReference type="OrthoDB" id="407275at2759"/>
<name>A0A5A7PWA7_STRAF</name>
<evidence type="ECO:0000256" key="7">
    <source>
        <dbReference type="ARBA" id="ARBA00022827"/>
    </source>
</evidence>
<dbReference type="Pfam" id="PF08031">
    <property type="entry name" value="BBE"/>
    <property type="match status" value="1"/>
</dbReference>
<dbReference type="Gene3D" id="3.30.43.10">
    <property type="entry name" value="Uridine Diphospho-n-acetylenolpyruvylglucosamine Reductase, domain 2"/>
    <property type="match status" value="1"/>
</dbReference>
<organism evidence="13 14">
    <name type="scientific">Striga asiatica</name>
    <name type="common">Asiatic witchweed</name>
    <name type="synonym">Buchnera asiatica</name>
    <dbReference type="NCBI Taxonomy" id="4170"/>
    <lineage>
        <taxon>Eukaryota</taxon>
        <taxon>Viridiplantae</taxon>
        <taxon>Streptophyta</taxon>
        <taxon>Embryophyta</taxon>
        <taxon>Tracheophyta</taxon>
        <taxon>Spermatophyta</taxon>
        <taxon>Magnoliopsida</taxon>
        <taxon>eudicotyledons</taxon>
        <taxon>Gunneridae</taxon>
        <taxon>Pentapetalae</taxon>
        <taxon>asterids</taxon>
        <taxon>lamiids</taxon>
        <taxon>Lamiales</taxon>
        <taxon>Orobanchaceae</taxon>
        <taxon>Buchnereae</taxon>
        <taxon>Striga</taxon>
    </lineage>
</organism>
<evidence type="ECO:0000256" key="2">
    <source>
        <dbReference type="ARBA" id="ARBA00004913"/>
    </source>
</evidence>